<dbReference type="InterPro" id="IPR001753">
    <property type="entry name" value="Enoyl-CoA_hydra/iso"/>
</dbReference>
<dbReference type="Proteomes" id="UP000054363">
    <property type="component" value="Unassembled WGS sequence"/>
</dbReference>
<accession>A0A094IWU2</accession>
<evidence type="ECO:0000313" key="6">
    <source>
        <dbReference type="Proteomes" id="UP000054363"/>
    </source>
</evidence>
<proteinExistence type="inferred from homology"/>
<dbReference type="InterPro" id="IPR014748">
    <property type="entry name" value="Enoyl-CoA_hydra_C"/>
</dbReference>
<dbReference type="EMBL" id="JPER01000001">
    <property type="protein sequence ID" value="KFZ31592.1"/>
    <property type="molecule type" value="Genomic_DNA"/>
</dbReference>
<dbReference type="STRING" id="435908.IDSA_02495"/>
<evidence type="ECO:0000256" key="4">
    <source>
        <dbReference type="ARBA" id="ARBA00023235"/>
    </source>
</evidence>
<comment type="similarity">
    <text evidence="2">Belongs to the enoyl-CoA hydratase/isomerase family.</text>
</comment>
<sequence>MSEYRSEHVKAETKNGVVWLTLLRTDKKNALTQDMYRALTHELKQAERDSSVAAVVLTGSGDSFTAGNDLQDFLQIKELDSSAAPFEFLYTLSSLTVPLIAGVNGLAIGIGTTILLHCDLVYASSDAKFALPFVDLGLVPEAASSLLLPATCGHLRAAELLLLGNTIDAGTALSFGLLNKVVEPEQLQQQLEDSAALLASKPAKGLRATKALMKLPAEPVADRIDREAKIFIRALSSDSAREAIKSRLQRKK</sequence>
<dbReference type="InterPro" id="IPR051053">
    <property type="entry name" value="ECH/Chromodomain_protein"/>
</dbReference>
<dbReference type="RefSeq" id="WP_034773936.1">
    <property type="nucleotide sequence ID" value="NZ_JPER01000001.1"/>
</dbReference>
<name>A0A094IWU2_9GAMM</name>
<gene>
    <name evidence="5" type="ORF">IDSA_02495</name>
</gene>
<organism evidence="5 6">
    <name type="scientific">Pseudidiomarina salinarum</name>
    <dbReference type="NCBI Taxonomy" id="435908"/>
    <lineage>
        <taxon>Bacteria</taxon>
        <taxon>Pseudomonadati</taxon>
        <taxon>Pseudomonadota</taxon>
        <taxon>Gammaproteobacteria</taxon>
        <taxon>Alteromonadales</taxon>
        <taxon>Idiomarinaceae</taxon>
        <taxon>Pseudidiomarina</taxon>
    </lineage>
</organism>
<dbReference type="InterPro" id="IPR029045">
    <property type="entry name" value="ClpP/crotonase-like_dom_sf"/>
</dbReference>
<evidence type="ECO:0000313" key="5">
    <source>
        <dbReference type="EMBL" id="KFZ31592.1"/>
    </source>
</evidence>
<dbReference type="PANTHER" id="PTHR43684">
    <property type="match status" value="1"/>
</dbReference>
<dbReference type="Pfam" id="PF00378">
    <property type="entry name" value="ECH_1"/>
    <property type="match status" value="1"/>
</dbReference>
<dbReference type="SUPFAM" id="SSF52096">
    <property type="entry name" value="ClpP/crotonase"/>
    <property type="match status" value="1"/>
</dbReference>
<dbReference type="CDD" id="cd06558">
    <property type="entry name" value="crotonase-like"/>
    <property type="match status" value="1"/>
</dbReference>
<keyword evidence="3" id="KW-0576">Peroxisome</keyword>
<evidence type="ECO:0000256" key="1">
    <source>
        <dbReference type="ARBA" id="ARBA00004275"/>
    </source>
</evidence>
<reference evidence="5 6" key="1">
    <citation type="submission" date="2014-06" db="EMBL/GenBank/DDBJ databases">
        <title>The draft genome sequence of Idiomarina salinarum ISL-52.</title>
        <authorList>
            <person name="Du J."/>
            <person name="Shao Z."/>
        </authorList>
    </citation>
    <scope>NUCLEOTIDE SEQUENCE [LARGE SCALE GENOMIC DNA]</scope>
    <source>
        <strain evidence="5 6">ISL-52</strain>
    </source>
</reference>
<comment type="subcellular location">
    <subcellularLocation>
        <location evidence="1">Peroxisome</location>
    </subcellularLocation>
</comment>
<dbReference type="eggNOG" id="COG1024">
    <property type="taxonomic scope" value="Bacteria"/>
</dbReference>
<keyword evidence="4" id="KW-0413">Isomerase</keyword>
<dbReference type="OrthoDB" id="9797151at2"/>
<dbReference type="PANTHER" id="PTHR43684:SF1">
    <property type="entry name" value="ENOYL-COA DELTA ISOMERASE 2"/>
    <property type="match status" value="1"/>
</dbReference>
<comment type="caution">
    <text evidence="5">The sequence shown here is derived from an EMBL/GenBank/DDBJ whole genome shotgun (WGS) entry which is preliminary data.</text>
</comment>
<dbReference type="Gene3D" id="3.90.226.10">
    <property type="entry name" value="2-enoyl-CoA Hydratase, Chain A, domain 1"/>
    <property type="match status" value="1"/>
</dbReference>
<protein>
    <submittedName>
        <fullName evidence="5">Enoyl-CoA hydratase</fullName>
    </submittedName>
</protein>
<dbReference type="AlphaFoldDB" id="A0A094IWU2"/>
<dbReference type="Gene3D" id="1.10.12.10">
    <property type="entry name" value="Lyase 2-enoyl-coa Hydratase, Chain A, domain 2"/>
    <property type="match status" value="1"/>
</dbReference>
<evidence type="ECO:0000256" key="3">
    <source>
        <dbReference type="ARBA" id="ARBA00023140"/>
    </source>
</evidence>
<evidence type="ECO:0000256" key="2">
    <source>
        <dbReference type="ARBA" id="ARBA00005254"/>
    </source>
</evidence>
<dbReference type="GO" id="GO:0004165">
    <property type="term" value="F:delta(3)-delta(2)-enoyl-CoA isomerase activity"/>
    <property type="evidence" value="ECO:0007669"/>
    <property type="project" value="UniProtKB-ARBA"/>
</dbReference>
<keyword evidence="6" id="KW-1185">Reference proteome</keyword>